<keyword evidence="1" id="KW-0645">Protease</keyword>
<accession>D3BQW0</accession>
<keyword evidence="5" id="KW-0224">Dipeptidase</keyword>
<evidence type="ECO:0000313" key="9">
    <source>
        <dbReference type="EMBL" id="EFA76530.1"/>
    </source>
</evidence>
<dbReference type="AlphaFoldDB" id="D3BQW0"/>
<dbReference type="GO" id="GO:0008237">
    <property type="term" value="F:metallopeptidase activity"/>
    <property type="evidence" value="ECO:0007669"/>
    <property type="project" value="UniProtKB-KW"/>
</dbReference>
<dbReference type="CDD" id="cd14840">
    <property type="entry name" value="D-Ala-D-Ala_dipeptidase_Aad"/>
    <property type="match status" value="1"/>
</dbReference>
<proteinExistence type="inferred from homology"/>
<dbReference type="GO" id="GO:0071555">
    <property type="term" value="P:cell wall organization"/>
    <property type="evidence" value="ECO:0007669"/>
    <property type="project" value="UniProtKB-KW"/>
</dbReference>
<evidence type="ECO:0000256" key="6">
    <source>
        <dbReference type="ARBA" id="ARBA00023049"/>
    </source>
</evidence>
<keyword evidence="3" id="KW-0378">Hydrolase</keyword>
<evidence type="ECO:0000256" key="2">
    <source>
        <dbReference type="ARBA" id="ARBA00022723"/>
    </source>
</evidence>
<dbReference type="GO" id="GO:0046872">
    <property type="term" value="F:metal ion binding"/>
    <property type="evidence" value="ECO:0007669"/>
    <property type="project" value="UniProtKB-KW"/>
</dbReference>
<keyword evidence="6" id="KW-0482">Metalloprotease</keyword>
<dbReference type="Gene3D" id="3.40.710.10">
    <property type="entry name" value="DD-peptidase/beta-lactamase superfamily"/>
    <property type="match status" value="1"/>
</dbReference>
<evidence type="ECO:0000256" key="7">
    <source>
        <dbReference type="ARBA" id="ARBA00023316"/>
    </source>
</evidence>
<dbReference type="RefSeq" id="XP_020428662.1">
    <property type="nucleotide sequence ID" value="XM_020581077.1"/>
</dbReference>
<dbReference type="InterPro" id="IPR000755">
    <property type="entry name" value="A_A_dipeptidase"/>
</dbReference>
<evidence type="ECO:0000313" key="10">
    <source>
        <dbReference type="Proteomes" id="UP000001396"/>
    </source>
</evidence>
<feature type="domain" description="Beta-lactamase-related" evidence="8">
    <location>
        <begin position="21"/>
        <end position="374"/>
    </location>
</feature>
<dbReference type="InterPro" id="IPR001466">
    <property type="entry name" value="Beta-lactam-related"/>
</dbReference>
<dbReference type="Pfam" id="PF01427">
    <property type="entry name" value="Peptidase_M15"/>
    <property type="match status" value="1"/>
</dbReference>
<protein>
    <recommendedName>
        <fullName evidence="8">Beta-lactamase-related domain-containing protein</fullName>
    </recommendedName>
</protein>
<dbReference type="GO" id="GO:0016805">
    <property type="term" value="F:dipeptidase activity"/>
    <property type="evidence" value="ECO:0007669"/>
    <property type="project" value="UniProtKB-KW"/>
</dbReference>
<dbReference type="GO" id="GO:0006508">
    <property type="term" value="P:proteolysis"/>
    <property type="evidence" value="ECO:0007669"/>
    <property type="project" value="UniProtKB-KW"/>
</dbReference>
<dbReference type="Pfam" id="PF00144">
    <property type="entry name" value="Beta-lactamase"/>
    <property type="match status" value="1"/>
</dbReference>
<dbReference type="InterPro" id="IPR051478">
    <property type="entry name" value="Beta-lactamase-like_AB/R"/>
</dbReference>
<evidence type="ECO:0000256" key="3">
    <source>
        <dbReference type="ARBA" id="ARBA00022801"/>
    </source>
</evidence>
<gene>
    <name evidence="9" type="ORF">PPL_10298</name>
</gene>
<keyword evidence="2" id="KW-0479">Metal-binding</keyword>
<evidence type="ECO:0000256" key="5">
    <source>
        <dbReference type="ARBA" id="ARBA00022997"/>
    </source>
</evidence>
<dbReference type="InterPro" id="IPR009045">
    <property type="entry name" value="Zn_M74/Hedgehog-like"/>
</dbReference>
<dbReference type="SUPFAM" id="SSF56601">
    <property type="entry name" value="beta-lactamase/transpeptidase-like"/>
    <property type="match status" value="1"/>
</dbReference>
<dbReference type="InterPro" id="IPR012338">
    <property type="entry name" value="Beta-lactam/transpept-like"/>
</dbReference>
<sequence>MQKEEIVNSLDEESIIKPFEEWIRYQINDKAVPVFGLTITNREKTLYTKVHHHPDIKTPIPSIDRTLFNIGSVGKLFTYISLLQLVEQGKVSLNDPITKYMPSNFAPKNPIDCDPSEPPLYKQITVFNLIRHTSGIVREPPEGNGFNVVQCEIEELVQSICDSTLIYRPNTTFKYSNTAVAMVGYIIQKVSGILFEDYVQKYVLDPIGMTHCTFKKDLWNNTRYSNEDEMRLAVGHMWNYWDETTTDVKVFTEAPIIKLGMNPAGGLKCTLSEINHFLRVFLNGGGGLIGEKSFQLMMTPQPLSGPVSELHSDYHYHPSGMTHGLGVEINQLYGLLMAKHGGALYGFASEFRVLPEIGVGIYAVTTLDCTNSLVNQLTDVILQRIISHYFQPSPRVPYDVLALENAQLQMKSILKCQPIPKEIQNRVLGYYKMIDGIQEKDTHHYKIYQEYNQKIYRRTFLSINLSWISPENGSPILPEGALVTNDRISFGLPMKLKISNDGKNVAIYTYVRQNDISENNLFYQPYIPLPPVSKPPNDIQPFLKNLIGHYEANQLAVIYEDEGTMMICIETLFHCTLTLVSQRDGRLEFKFSPDSMYNDERVVFYLNSSGIPDRFELERIPFYYKHVGPIPGERQEGVCSPEESKIILDKSYSVTCPHKAPTSHSLVDLSTLSPTLLTDVKYATTDNFSGIAFYKVAKAYLHRQAAESLLRCHQWLAQWGVGLIIYDSYRPWNVTWAMAESVKPEFRGLYVADPNKGSVHNRGGAVDLTLYDLKTGEIIPMQGEYDEFSVRSHRSYFGGTSRQRWFKKLLTTAMMNHDFIPNKSEWWHFDYKISFDVLNIPLENL</sequence>
<dbReference type="GeneID" id="31365769"/>
<organism evidence="9 10">
    <name type="scientific">Heterostelium pallidum (strain ATCC 26659 / Pp 5 / PN500)</name>
    <name type="common">Cellular slime mold</name>
    <name type="synonym">Polysphondylium pallidum</name>
    <dbReference type="NCBI Taxonomy" id="670386"/>
    <lineage>
        <taxon>Eukaryota</taxon>
        <taxon>Amoebozoa</taxon>
        <taxon>Evosea</taxon>
        <taxon>Eumycetozoa</taxon>
        <taxon>Dictyostelia</taxon>
        <taxon>Acytosteliales</taxon>
        <taxon>Acytosteliaceae</taxon>
        <taxon>Heterostelium</taxon>
    </lineage>
</organism>
<evidence type="ECO:0000259" key="8">
    <source>
        <dbReference type="Pfam" id="PF00144"/>
    </source>
</evidence>
<dbReference type="Gene3D" id="3.30.1380.10">
    <property type="match status" value="1"/>
</dbReference>
<dbReference type="PANTHER" id="PTHR22935">
    <property type="entry name" value="PENICILLIN-BINDING PROTEIN"/>
    <property type="match status" value="1"/>
</dbReference>
<keyword evidence="10" id="KW-1185">Reference proteome</keyword>
<reference evidence="9 10" key="1">
    <citation type="journal article" date="2011" name="Genome Res.">
        <title>Phylogeny-wide analysis of social amoeba genomes highlights ancient origins for complex intercellular communication.</title>
        <authorList>
            <person name="Heidel A.J."/>
            <person name="Lawal H.M."/>
            <person name="Felder M."/>
            <person name="Schilde C."/>
            <person name="Helps N.R."/>
            <person name="Tunggal B."/>
            <person name="Rivero F."/>
            <person name="John U."/>
            <person name="Schleicher M."/>
            <person name="Eichinger L."/>
            <person name="Platzer M."/>
            <person name="Noegel A.A."/>
            <person name="Schaap P."/>
            <person name="Gloeckner G."/>
        </authorList>
    </citation>
    <scope>NUCLEOTIDE SEQUENCE [LARGE SCALE GENOMIC DNA]</scope>
    <source>
        <strain evidence="10">ATCC 26659 / Pp 5 / PN500</strain>
    </source>
</reference>
<evidence type="ECO:0000256" key="1">
    <source>
        <dbReference type="ARBA" id="ARBA00022670"/>
    </source>
</evidence>
<comment type="caution">
    <text evidence="9">The sequence shown here is derived from an EMBL/GenBank/DDBJ whole genome shotgun (WGS) entry which is preliminary data.</text>
</comment>
<keyword evidence="4" id="KW-0862">Zinc</keyword>
<dbReference type="HAMAP" id="MF_01924">
    <property type="entry name" value="A_A_dipeptidase"/>
    <property type="match status" value="1"/>
</dbReference>
<name>D3BQW0_HETP5</name>
<evidence type="ECO:0000256" key="4">
    <source>
        <dbReference type="ARBA" id="ARBA00022833"/>
    </source>
</evidence>
<dbReference type="PANTHER" id="PTHR22935:SF98">
    <property type="entry name" value="BETA-LACTAMASE FAMILY PROTEIN"/>
    <property type="match status" value="1"/>
</dbReference>
<dbReference type="Proteomes" id="UP000001396">
    <property type="component" value="Unassembled WGS sequence"/>
</dbReference>
<keyword evidence="7" id="KW-0961">Cell wall biogenesis/degradation</keyword>
<dbReference type="SUPFAM" id="SSF55166">
    <property type="entry name" value="Hedgehog/DD-peptidase"/>
    <property type="match status" value="1"/>
</dbReference>
<dbReference type="InParanoid" id="D3BQW0"/>
<dbReference type="EMBL" id="ADBJ01000047">
    <property type="protein sequence ID" value="EFA76530.1"/>
    <property type="molecule type" value="Genomic_DNA"/>
</dbReference>
<dbReference type="STRING" id="670386.D3BQW0"/>